<evidence type="ECO:0000256" key="1">
    <source>
        <dbReference type="ARBA" id="ARBA00022598"/>
    </source>
</evidence>
<keyword evidence="7" id="KW-1185">Reference proteome</keyword>
<keyword evidence="3 5" id="KW-0067">ATP-binding</keyword>
<dbReference type="Gene3D" id="3.30.590.20">
    <property type="match status" value="1"/>
</dbReference>
<evidence type="ECO:0000313" key="6">
    <source>
        <dbReference type="EMBL" id="MDV6230087.1"/>
    </source>
</evidence>
<evidence type="ECO:0000256" key="5">
    <source>
        <dbReference type="HAMAP-Rule" id="MF_01609"/>
    </source>
</evidence>
<gene>
    <name evidence="6" type="ORF">R3P95_05955</name>
</gene>
<comment type="catalytic activity">
    <reaction evidence="4 5">
        <text>L-cysteine + L-glutamate + ATP = gamma-L-glutamyl-L-cysteine + ADP + phosphate + H(+)</text>
        <dbReference type="Rhea" id="RHEA:13285"/>
        <dbReference type="ChEBI" id="CHEBI:15378"/>
        <dbReference type="ChEBI" id="CHEBI:29985"/>
        <dbReference type="ChEBI" id="CHEBI:30616"/>
        <dbReference type="ChEBI" id="CHEBI:35235"/>
        <dbReference type="ChEBI" id="CHEBI:43474"/>
        <dbReference type="ChEBI" id="CHEBI:58173"/>
        <dbReference type="ChEBI" id="CHEBI:456216"/>
        <dbReference type="EC" id="6.3.2.2"/>
    </reaction>
</comment>
<evidence type="ECO:0000256" key="2">
    <source>
        <dbReference type="ARBA" id="ARBA00022741"/>
    </source>
</evidence>
<name>A0ABU4AV20_9NOCA</name>
<comment type="caution">
    <text evidence="6">The sequence shown here is derived from an EMBL/GenBank/DDBJ whole genome shotgun (WGS) entry which is preliminary data.</text>
</comment>
<dbReference type="EMBL" id="JAWLKE010000002">
    <property type="protein sequence ID" value="MDV6230087.1"/>
    <property type="molecule type" value="Genomic_DNA"/>
</dbReference>
<dbReference type="InterPro" id="IPR050141">
    <property type="entry name" value="GCL_type2/YbdK_subfam"/>
</dbReference>
<dbReference type="InterPro" id="IPR011793">
    <property type="entry name" value="YbdK"/>
</dbReference>
<dbReference type="GO" id="GO:0016874">
    <property type="term" value="F:ligase activity"/>
    <property type="evidence" value="ECO:0007669"/>
    <property type="project" value="UniProtKB-KW"/>
</dbReference>
<comment type="function">
    <text evidence="5">ATP-dependent carboxylate-amine ligase which exhibits weak glutamate--cysteine ligase activity.</text>
</comment>
<organism evidence="6 7">
    <name type="scientific">Rhodococcus cercidiphylli</name>
    <dbReference type="NCBI Taxonomy" id="489916"/>
    <lineage>
        <taxon>Bacteria</taxon>
        <taxon>Bacillati</taxon>
        <taxon>Actinomycetota</taxon>
        <taxon>Actinomycetes</taxon>
        <taxon>Mycobacteriales</taxon>
        <taxon>Nocardiaceae</taxon>
        <taxon>Rhodococcus</taxon>
    </lineage>
</organism>
<keyword evidence="2 5" id="KW-0547">Nucleotide-binding</keyword>
<dbReference type="SUPFAM" id="SSF55931">
    <property type="entry name" value="Glutamine synthetase/guanido kinase"/>
    <property type="match status" value="1"/>
</dbReference>
<dbReference type="NCBIfam" id="NF010041">
    <property type="entry name" value="PRK13517.1-1"/>
    <property type="match status" value="1"/>
</dbReference>
<reference evidence="6 7" key="1">
    <citation type="submission" date="2023-10" db="EMBL/GenBank/DDBJ databases">
        <title>Development of a sustainable strategy for remediation of hydrocarbon-contaminated territories based on the waste exchange concept.</title>
        <authorList>
            <person name="Krivoruchko A."/>
        </authorList>
    </citation>
    <scope>NUCLEOTIDE SEQUENCE [LARGE SCALE GENOMIC DNA]</scope>
    <source>
        <strain evidence="6 7">IEGM 1322</strain>
    </source>
</reference>
<evidence type="ECO:0000256" key="3">
    <source>
        <dbReference type="ARBA" id="ARBA00022840"/>
    </source>
</evidence>
<proteinExistence type="inferred from homology"/>
<sequence length="378" mass="40594">MMESTNTAAQRETVHPTLGVEEEFLLVDPATGTPVMNNSDVIRTAERAGLQLGSELTPCQVETATPILDSARQLRANLVAMRSTAAQAAREHGARLLAVGVPPLAASEHPITDTDRYRRIAANFRHIADEQAICGCHVHVGVPDRATAIEVCNHLRPWLPTLLAISANSPISGGLDTGYASWRSIMWSRWPSAGPPPFLTSAEHYDNVMAAMLHCGAIIDEGQIYWDVRPSVRYPTVEVRVCDVPSTVGETVVLATLVRALVMTALAAIDRGDGAPTVSEGALRTAYWRAARDGISDRLVDPGGTHTVPAEHAVELLLRHTAEALEGLDEHRMVRSSLSSLFRLGNGAVRQRRVHAAGGGVSTVVSFLADATIRTGDH</sequence>
<dbReference type="PANTHER" id="PTHR36510:SF1">
    <property type="entry name" value="GLUTAMATE--CYSTEINE LIGASE 2-RELATED"/>
    <property type="match status" value="1"/>
</dbReference>
<protein>
    <recommendedName>
        <fullName evidence="5">Putative glutamate--cysteine ligase 2</fullName>
        <ecNumber evidence="5">6.3.2.2</ecNumber>
    </recommendedName>
    <alternativeName>
        <fullName evidence="5">Gamma-glutamylcysteine synthetase 2</fullName>
        <shortName evidence="5">GCS 2</shortName>
        <shortName evidence="5">Gamma-GCS 2</shortName>
    </alternativeName>
</protein>
<evidence type="ECO:0000256" key="4">
    <source>
        <dbReference type="ARBA" id="ARBA00048819"/>
    </source>
</evidence>
<dbReference type="EC" id="6.3.2.2" evidence="5"/>
<dbReference type="HAMAP" id="MF_01609">
    <property type="entry name" value="Glu_cys_ligase_2"/>
    <property type="match status" value="1"/>
</dbReference>
<dbReference type="Pfam" id="PF04107">
    <property type="entry name" value="GCS2"/>
    <property type="match status" value="1"/>
</dbReference>
<dbReference type="PANTHER" id="PTHR36510">
    <property type="entry name" value="GLUTAMATE--CYSTEINE LIGASE 2-RELATED"/>
    <property type="match status" value="1"/>
</dbReference>
<accession>A0ABU4AV20</accession>
<evidence type="ECO:0000313" key="7">
    <source>
        <dbReference type="Proteomes" id="UP001185899"/>
    </source>
</evidence>
<dbReference type="RefSeq" id="WP_317547654.1">
    <property type="nucleotide sequence ID" value="NZ_JAWLKE010000002.1"/>
</dbReference>
<dbReference type="Proteomes" id="UP001185899">
    <property type="component" value="Unassembled WGS sequence"/>
</dbReference>
<dbReference type="NCBIfam" id="TIGR02050">
    <property type="entry name" value="gshA_cyan_rel"/>
    <property type="match status" value="1"/>
</dbReference>
<keyword evidence="1 5" id="KW-0436">Ligase</keyword>
<comment type="similarity">
    <text evidence="5">Belongs to the glutamate--cysteine ligase type 2 family. YbdK subfamily.</text>
</comment>
<dbReference type="InterPro" id="IPR014746">
    <property type="entry name" value="Gln_synth/guanido_kin_cat_dom"/>
</dbReference>
<dbReference type="InterPro" id="IPR006336">
    <property type="entry name" value="GCS2"/>
</dbReference>